<comment type="caution">
    <text evidence="2">The sequence shown here is derived from an EMBL/GenBank/DDBJ whole genome shotgun (WGS) entry which is preliminary data.</text>
</comment>
<feature type="domain" description="GST N-terminal" evidence="1">
    <location>
        <begin position="1"/>
        <end position="83"/>
    </location>
</feature>
<accession>A0A840ANA8</accession>
<organism evidence="2 3">
    <name type="scientific">Kaistia hirudinis</name>
    <dbReference type="NCBI Taxonomy" id="1293440"/>
    <lineage>
        <taxon>Bacteria</taxon>
        <taxon>Pseudomonadati</taxon>
        <taxon>Pseudomonadota</taxon>
        <taxon>Alphaproteobacteria</taxon>
        <taxon>Hyphomicrobiales</taxon>
        <taxon>Kaistiaceae</taxon>
        <taxon>Kaistia</taxon>
    </lineage>
</organism>
<keyword evidence="3" id="KW-1185">Reference proteome</keyword>
<dbReference type="GO" id="GO:0016740">
    <property type="term" value="F:transferase activity"/>
    <property type="evidence" value="ECO:0007669"/>
    <property type="project" value="UniProtKB-KW"/>
</dbReference>
<dbReference type="RefSeq" id="WP_183399415.1">
    <property type="nucleotide sequence ID" value="NZ_JACIDS010000003.1"/>
</dbReference>
<dbReference type="InterPro" id="IPR036282">
    <property type="entry name" value="Glutathione-S-Trfase_C_sf"/>
</dbReference>
<keyword evidence="2" id="KW-0808">Transferase</keyword>
<dbReference type="CDD" id="cd03205">
    <property type="entry name" value="GST_C_6"/>
    <property type="match status" value="1"/>
</dbReference>
<name>A0A840ANA8_9HYPH</name>
<evidence type="ECO:0000313" key="2">
    <source>
        <dbReference type="EMBL" id="MBB3931810.1"/>
    </source>
</evidence>
<dbReference type="Pfam" id="PF13410">
    <property type="entry name" value="GST_C_2"/>
    <property type="match status" value="1"/>
</dbReference>
<dbReference type="PROSITE" id="PS50404">
    <property type="entry name" value="GST_NTER"/>
    <property type="match status" value="1"/>
</dbReference>
<dbReference type="SUPFAM" id="SSF47616">
    <property type="entry name" value="GST C-terminal domain-like"/>
    <property type="match status" value="1"/>
</dbReference>
<dbReference type="Gene3D" id="1.20.1050.10">
    <property type="match status" value="1"/>
</dbReference>
<dbReference type="Pfam" id="PF13409">
    <property type="entry name" value="GST_N_2"/>
    <property type="match status" value="1"/>
</dbReference>
<reference evidence="2 3" key="1">
    <citation type="submission" date="2020-08" db="EMBL/GenBank/DDBJ databases">
        <title>Genomic Encyclopedia of Type Strains, Phase IV (KMG-IV): sequencing the most valuable type-strain genomes for metagenomic binning, comparative biology and taxonomic classification.</title>
        <authorList>
            <person name="Goeker M."/>
        </authorList>
    </citation>
    <scope>NUCLEOTIDE SEQUENCE [LARGE SCALE GENOMIC DNA]</scope>
    <source>
        <strain evidence="2 3">DSM 25966</strain>
    </source>
</reference>
<evidence type="ECO:0000313" key="3">
    <source>
        <dbReference type="Proteomes" id="UP000553963"/>
    </source>
</evidence>
<proteinExistence type="predicted"/>
<sequence>MPLLHWSPRSPYVRKVMVALHEKGLADGIRTIRTYADPMIPHEGLMRLNPLSKIPTLELDDGRVLFDSHVICRWADEQSEAGPRLFPQGPGQFEAERDEALGNGLLDVALAWLVETRMRPEAQRSAELVSVYRTKLVRTADWLETHVPDLEQRPFDIGHLTIGVALAYLDFRFASEAWRDGRPTLARWHATFSARASVPPTSFRDDPRPAG</sequence>
<dbReference type="AlphaFoldDB" id="A0A840ANA8"/>
<evidence type="ECO:0000259" key="1">
    <source>
        <dbReference type="PROSITE" id="PS50404"/>
    </source>
</evidence>
<dbReference type="Proteomes" id="UP000553963">
    <property type="component" value="Unassembled WGS sequence"/>
</dbReference>
<dbReference type="SUPFAM" id="SSF52833">
    <property type="entry name" value="Thioredoxin-like"/>
    <property type="match status" value="1"/>
</dbReference>
<gene>
    <name evidence="2" type="ORF">GGR25_002860</name>
</gene>
<dbReference type="InterPro" id="IPR004045">
    <property type="entry name" value="Glutathione_S-Trfase_N"/>
</dbReference>
<dbReference type="EMBL" id="JACIDS010000003">
    <property type="protein sequence ID" value="MBB3931810.1"/>
    <property type="molecule type" value="Genomic_DNA"/>
</dbReference>
<protein>
    <submittedName>
        <fullName evidence="2">Glutathione S-transferase</fullName>
    </submittedName>
</protein>
<dbReference type="InterPro" id="IPR036249">
    <property type="entry name" value="Thioredoxin-like_sf"/>
</dbReference>
<dbReference type="Gene3D" id="3.40.30.10">
    <property type="entry name" value="Glutaredoxin"/>
    <property type="match status" value="1"/>
</dbReference>